<evidence type="ECO:0000256" key="1">
    <source>
        <dbReference type="ARBA" id="ARBA00004771"/>
    </source>
</evidence>
<dbReference type="InterPro" id="IPR009721">
    <property type="entry name" value="O-acyltransferase_WSD1_C"/>
</dbReference>
<keyword evidence="7 11" id="KW-0319">Glycerol metabolism</keyword>
<dbReference type="GO" id="GO:0005886">
    <property type="term" value="C:plasma membrane"/>
    <property type="evidence" value="ECO:0007669"/>
    <property type="project" value="TreeGrafter"/>
</dbReference>
<comment type="similarity">
    <text evidence="3 11">Belongs to the long-chain O-acyltransferase family.</text>
</comment>
<comment type="pathway">
    <text evidence="1 11">Glycerolipid metabolism; triacylglycerol biosynthesis.</text>
</comment>
<gene>
    <name evidence="15" type="ORF">FBY41_0620</name>
</gene>
<evidence type="ECO:0000256" key="8">
    <source>
        <dbReference type="ARBA" id="ARBA00023098"/>
    </source>
</evidence>
<evidence type="ECO:0000256" key="2">
    <source>
        <dbReference type="ARBA" id="ARBA00005189"/>
    </source>
</evidence>
<organism evidence="15 16">
    <name type="scientific">Humibacillus xanthopallidus</name>
    <dbReference type="NCBI Taxonomy" id="412689"/>
    <lineage>
        <taxon>Bacteria</taxon>
        <taxon>Bacillati</taxon>
        <taxon>Actinomycetota</taxon>
        <taxon>Actinomycetes</taxon>
        <taxon>Micrococcales</taxon>
        <taxon>Intrasporangiaceae</taxon>
        <taxon>Humibacillus</taxon>
    </lineage>
</organism>
<evidence type="ECO:0000313" key="16">
    <source>
        <dbReference type="Proteomes" id="UP000316747"/>
    </source>
</evidence>
<feature type="compositionally biased region" description="Pro residues" evidence="12">
    <location>
        <begin position="170"/>
        <end position="187"/>
    </location>
</feature>
<dbReference type="InterPro" id="IPR004255">
    <property type="entry name" value="O-acyltransferase_WSD1_N"/>
</dbReference>
<evidence type="ECO:0000313" key="15">
    <source>
        <dbReference type="EMBL" id="TQM64254.1"/>
    </source>
</evidence>
<dbReference type="AlphaFoldDB" id="A0A543I0Y2"/>
<feature type="region of interest" description="Disordered" evidence="12">
    <location>
        <begin position="165"/>
        <end position="188"/>
    </location>
</feature>
<dbReference type="Pfam" id="PF03007">
    <property type="entry name" value="WS_DGAT_cat"/>
    <property type="match status" value="1"/>
</dbReference>
<evidence type="ECO:0000256" key="10">
    <source>
        <dbReference type="ARBA" id="ARBA00048109"/>
    </source>
</evidence>
<sequence length="480" mass="51776">MPGRRASTTLDLMQRLSPLDVSFLHLERDIQQLNVGSALLFEGPPPTYDEFCTAIEVLLPAFPRYRQHVRRVPLDLGRPVWADDPHFRLRDHVGHRRLRAPGTDDALRTLAVRLISQPLDLDRPLWRSWLVTGLRGGRFALVNTNHHAMIDGISGADIIGVLLTASPETPATPPPRSPEWTPEPEPSPAHLVTDAVVELGSSPVRAVQGLAHALRPAALTESVAEVVGMARFGEQLAHLELGLNGPIGPQRDWRWVRASLDDVKAVKNHHGGTVNDVVLAAIAGGFRALLLSRGQRVDGRTLRSMVPVSTRHTDEHGTLGNRVSAVFADLPVGEADPLARLHAVSTQLHTLKTGGTALGVDALLGAADLLPGGLYALGVKAWAHSPQRIFSTVTTNVPGPQVPLYLLGRRMTDMYPYIPLGADLRITIGIASYAGGLAWGVTGDHDSVPDLEVLSDGIDDSVTELIALTPPSTRSEVRHA</sequence>
<dbReference type="SUPFAM" id="SSF52777">
    <property type="entry name" value="CoA-dependent acyltransferases"/>
    <property type="match status" value="1"/>
</dbReference>
<protein>
    <recommendedName>
        <fullName evidence="4 11">Diacylglycerol O-acyltransferase</fullName>
        <ecNumber evidence="4 11">2.3.1.20</ecNumber>
    </recommendedName>
</protein>
<comment type="catalytic activity">
    <reaction evidence="10 11">
        <text>an acyl-CoA + a 1,2-diacyl-sn-glycerol = a triacyl-sn-glycerol + CoA</text>
        <dbReference type="Rhea" id="RHEA:10868"/>
        <dbReference type="ChEBI" id="CHEBI:17815"/>
        <dbReference type="ChEBI" id="CHEBI:57287"/>
        <dbReference type="ChEBI" id="CHEBI:58342"/>
        <dbReference type="ChEBI" id="CHEBI:64615"/>
        <dbReference type="EC" id="2.3.1.20"/>
    </reaction>
</comment>
<dbReference type="GO" id="GO:0019432">
    <property type="term" value="P:triglyceride biosynthetic process"/>
    <property type="evidence" value="ECO:0007669"/>
    <property type="project" value="UniProtKB-UniPathway"/>
</dbReference>
<proteinExistence type="inferred from homology"/>
<comment type="pathway">
    <text evidence="2">Lipid metabolism.</text>
</comment>
<dbReference type="GO" id="GO:0071731">
    <property type="term" value="P:response to nitric oxide"/>
    <property type="evidence" value="ECO:0007669"/>
    <property type="project" value="TreeGrafter"/>
</dbReference>
<evidence type="ECO:0000256" key="5">
    <source>
        <dbReference type="ARBA" id="ARBA00022516"/>
    </source>
</evidence>
<evidence type="ECO:0000256" key="12">
    <source>
        <dbReference type="SAM" id="MobiDB-lite"/>
    </source>
</evidence>
<keyword evidence="5 11" id="KW-0444">Lipid biosynthesis</keyword>
<dbReference type="PANTHER" id="PTHR31650">
    <property type="entry name" value="O-ACYLTRANSFERASE (WSD1-LIKE) FAMILY PROTEIN"/>
    <property type="match status" value="1"/>
</dbReference>
<dbReference type="InterPro" id="IPR014292">
    <property type="entry name" value="Acyl_transf_WS/DGAT"/>
</dbReference>
<dbReference type="GO" id="GO:0004144">
    <property type="term" value="F:diacylglycerol O-acyltransferase activity"/>
    <property type="evidence" value="ECO:0007669"/>
    <property type="project" value="UniProtKB-EC"/>
</dbReference>
<dbReference type="EMBL" id="VFPM01000001">
    <property type="protein sequence ID" value="TQM64254.1"/>
    <property type="molecule type" value="Genomic_DNA"/>
</dbReference>
<feature type="domain" description="O-acyltransferase WSD1-like N-terminal" evidence="13">
    <location>
        <begin position="16"/>
        <end position="278"/>
    </location>
</feature>
<keyword evidence="6 11" id="KW-0808">Transferase</keyword>
<dbReference type="NCBIfam" id="TIGR02946">
    <property type="entry name" value="acyl_WS_DGAT"/>
    <property type="match status" value="1"/>
</dbReference>
<evidence type="ECO:0000256" key="4">
    <source>
        <dbReference type="ARBA" id="ARBA00013244"/>
    </source>
</evidence>
<dbReference type="GO" id="GO:0006071">
    <property type="term" value="P:glycerol metabolic process"/>
    <property type="evidence" value="ECO:0007669"/>
    <property type="project" value="UniProtKB-KW"/>
</dbReference>
<accession>A0A543I0Y2</accession>
<evidence type="ECO:0000259" key="14">
    <source>
        <dbReference type="Pfam" id="PF06974"/>
    </source>
</evidence>
<comment type="caution">
    <text evidence="15">The sequence shown here is derived from an EMBL/GenBank/DDBJ whole genome shotgun (WGS) entry which is preliminary data.</text>
</comment>
<evidence type="ECO:0000256" key="6">
    <source>
        <dbReference type="ARBA" id="ARBA00022679"/>
    </source>
</evidence>
<keyword evidence="16" id="KW-1185">Reference proteome</keyword>
<dbReference type="Pfam" id="PF06974">
    <property type="entry name" value="WS_DGAT_C"/>
    <property type="match status" value="1"/>
</dbReference>
<reference evidence="15 16" key="1">
    <citation type="submission" date="2019-06" db="EMBL/GenBank/DDBJ databases">
        <title>Genome sequencing of plant associated microbes to promote plant fitness in Sorghum bicolor and Oryza sativa.</title>
        <authorList>
            <person name="Coleman-Derr D."/>
        </authorList>
    </citation>
    <scope>NUCLEOTIDE SEQUENCE [LARGE SCALE GENOMIC DNA]</scope>
    <source>
        <strain evidence="15 16">KV-663</strain>
    </source>
</reference>
<dbReference type="PANTHER" id="PTHR31650:SF1">
    <property type="entry name" value="WAX ESTER SYNTHASE_DIACYLGLYCEROL ACYLTRANSFERASE 4-RELATED"/>
    <property type="match status" value="1"/>
</dbReference>
<keyword evidence="9 11" id="KW-0012">Acyltransferase</keyword>
<dbReference type="Gene3D" id="3.30.559.10">
    <property type="entry name" value="Chloramphenicol acetyltransferase-like domain"/>
    <property type="match status" value="1"/>
</dbReference>
<evidence type="ECO:0000256" key="11">
    <source>
        <dbReference type="RuleBase" id="RU361241"/>
    </source>
</evidence>
<dbReference type="InterPro" id="IPR045034">
    <property type="entry name" value="O-acyltransferase_WSD1-like"/>
</dbReference>
<dbReference type="GO" id="GO:0051701">
    <property type="term" value="P:biological process involved in interaction with host"/>
    <property type="evidence" value="ECO:0007669"/>
    <property type="project" value="TreeGrafter"/>
</dbReference>
<dbReference type="InterPro" id="IPR023213">
    <property type="entry name" value="CAT-like_dom_sf"/>
</dbReference>
<name>A0A543I0Y2_9MICO</name>
<evidence type="ECO:0000256" key="7">
    <source>
        <dbReference type="ARBA" id="ARBA00022798"/>
    </source>
</evidence>
<evidence type="ECO:0000256" key="3">
    <source>
        <dbReference type="ARBA" id="ARBA00009587"/>
    </source>
</evidence>
<dbReference type="EC" id="2.3.1.20" evidence="4 11"/>
<keyword evidence="8 11" id="KW-0443">Lipid metabolism</keyword>
<dbReference type="UniPathway" id="UPA00282"/>
<feature type="domain" description="O-acyltransferase WSD1 C-terminal" evidence="14">
    <location>
        <begin position="320"/>
        <end position="465"/>
    </location>
</feature>
<evidence type="ECO:0000256" key="9">
    <source>
        <dbReference type="ARBA" id="ARBA00023315"/>
    </source>
</evidence>
<evidence type="ECO:0000259" key="13">
    <source>
        <dbReference type="Pfam" id="PF03007"/>
    </source>
</evidence>
<dbReference type="Proteomes" id="UP000316747">
    <property type="component" value="Unassembled WGS sequence"/>
</dbReference>
<dbReference type="GO" id="GO:0001666">
    <property type="term" value="P:response to hypoxia"/>
    <property type="evidence" value="ECO:0007669"/>
    <property type="project" value="TreeGrafter"/>
</dbReference>